<keyword evidence="2" id="KW-0812">Transmembrane</keyword>
<accession>X1C6T8</accession>
<reference evidence="3" key="1">
    <citation type="journal article" date="2014" name="Front. Microbiol.">
        <title>High frequency of phylogenetically diverse reductive dehalogenase-homologous genes in deep subseafloor sedimentary metagenomes.</title>
        <authorList>
            <person name="Kawai M."/>
            <person name="Futagami T."/>
            <person name="Toyoda A."/>
            <person name="Takaki Y."/>
            <person name="Nishi S."/>
            <person name="Hori S."/>
            <person name="Arai W."/>
            <person name="Tsubouchi T."/>
            <person name="Morono Y."/>
            <person name="Uchiyama I."/>
            <person name="Ito T."/>
            <person name="Fujiyama A."/>
            <person name="Inagaki F."/>
            <person name="Takami H."/>
        </authorList>
    </citation>
    <scope>NUCLEOTIDE SEQUENCE</scope>
    <source>
        <strain evidence="3">Expedition CK06-06</strain>
    </source>
</reference>
<feature type="compositionally biased region" description="Polar residues" evidence="1">
    <location>
        <begin position="79"/>
        <end position="99"/>
    </location>
</feature>
<feature type="transmembrane region" description="Helical" evidence="2">
    <location>
        <begin position="40"/>
        <end position="61"/>
    </location>
</feature>
<evidence type="ECO:0000256" key="2">
    <source>
        <dbReference type="SAM" id="Phobius"/>
    </source>
</evidence>
<gene>
    <name evidence="3" type="ORF">S01H4_50506</name>
</gene>
<proteinExistence type="predicted"/>
<dbReference type="AlphaFoldDB" id="X1C6T8"/>
<sequence>MSFILDALKKVDRKKDGQADEGMVMQGGRVWGGSRWASGWAWGAVLVLAIVTFGLAAVALFRSFQAETREAAVVASEPQAVQSSPPSTGETPVSITNGTKVAPKKSSQKVSLVEGASSSGVIEPSGTFPETGLVEAEVLAGLAPPAPPVRLVGRGATDRSSPPVNPEGPEAEQEKLPADLPPLALQGTSVIDGKPVAVVNYQRVFEGDIIEGARVLKILDRAVELEFQGNRFTIRL</sequence>
<comment type="caution">
    <text evidence="3">The sequence shown here is derived from an EMBL/GenBank/DDBJ whole genome shotgun (WGS) entry which is preliminary data.</text>
</comment>
<keyword evidence="2" id="KW-1133">Transmembrane helix</keyword>
<organism evidence="3">
    <name type="scientific">marine sediment metagenome</name>
    <dbReference type="NCBI Taxonomy" id="412755"/>
    <lineage>
        <taxon>unclassified sequences</taxon>
        <taxon>metagenomes</taxon>
        <taxon>ecological metagenomes</taxon>
    </lineage>
</organism>
<keyword evidence="2" id="KW-0472">Membrane</keyword>
<feature type="region of interest" description="Disordered" evidence="1">
    <location>
        <begin position="149"/>
        <end position="175"/>
    </location>
</feature>
<dbReference type="EMBL" id="BART01028681">
    <property type="protein sequence ID" value="GAG92108.1"/>
    <property type="molecule type" value="Genomic_DNA"/>
</dbReference>
<protein>
    <submittedName>
        <fullName evidence="3">Uncharacterized protein</fullName>
    </submittedName>
</protein>
<name>X1C6T8_9ZZZZ</name>
<evidence type="ECO:0000256" key="1">
    <source>
        <dbReference type="SAM" id="MobiDB-lite"/>
    </source>
</evidence>
<feature type="region of interest" description="Disordered" evidence="1">
    <location>
        <begin position="77"/>
        <end position="108"/>
    </location>
</feature>
<evidence type="ECO:0000313" key="3">
    <source>
        <dbReference type="EMBL" id="GAG92108.1"/>
    </source>
</evidence>